<evidence type="ECO:0000256" key="1">
    <source>
        <dbReference type="SAM" id="MobiDB-lite"/>
    </source>
</evidence>
<evidence type="ECO:0000313" key="2">
    <source>
        <dbReference type="EMBL" id="GFR49781.1"/>
    </source>
</evidence>
<comment type="caution">
    <text evidence="2">The sequence shown here is derived from an EMBL/GenBank/DDBJ whole genome shotgun (WGS) entry which is preliminary data.</text>
</comment>
<name>A0AAD3DXC3_9CHLO</name>
<proteinExistence type="predicted"/>
<evidence type="ECO:0000313" key="3">
    <source>
        <dbReference type="Proteomes" id="UP001054857"/>
    </source>
</evidence>
<sequence length="279" mass="29436">MADDDDADFCDYDLDFIDSLVKKHQGSTGVQPAVQTAAISGRNGQPAQEVSGRGQPGAFRGQEVADTSQPATGDCGNRGDPNWGNHGQNSLAQPINRQGAQQHQNEWQGRASGIGPPTYPGAPNNAQPGAVSTAGLAHKGGDVGCRPRCVPPAQQSATMRPLQQLQFNVTVRVDPAQRPSAPQLHHGAGSGIQDGTVTYQAGGAAGPPAQAQHPQQLPYRQPPQLPHQRQLTPACRQGHVQNPAADGSVAEVELRTHPPQPPHSHPQQQPEARQQPQAQ</sequence>
<feature type="non-terminal residue" evidence="2">
    <location>
        <position position="1"/>
    </location>
</feature>
<reference evidence="2 3" key="1">
    <citation type="journal article" date="2021" name="Sci. Rep.">
        <title>Genome sequencing of the multicellular alga Astrephomene provides insights into convergent evolution of germ-soma differentiation.</title>
        <authorList>
            <person name="Yamashita S."/>
            <person name="Yamamoto K."/>
            <person name="Matsuzaki R."/>
            <person name="Suzuki S."/>
            <person name="Yamaguchi H."/>
            <person name="Hirooka S."/>
            <person name="Minakuchi Y."/>
            <person name="Miyagishima S."/>
            <person name="Kawachi M."/>
            <person name="Toyoda A."/>
            <person name="Nozaki H."/>
        </authorList>
    </citation>
    <scope>NUCLEOTIDE SEQUENCE [LARGE SCALE GENOMIC DNA]</scope>
    <source>
        <strain evidence="2 3">NIES-4017</strain>
    </source>
</reference>
<feature type="region of interest" description="Disordered" evidence="1">
    <location>
        <begin position="176"/>
        <end position="279"/>
    </location>
</feature>
<dbReference type="EMBL" id="BMAR01000032">
    <property type="protein sequence ID" value="GFR49781.1"/>
    <property type="molecule type" value="Genomic_DNA"/>
</dbReference>
<accession>A0AAD3DXC3</accession>
<dbReference type="Proteomes" id="UP001054857">
    <property type="component" value="Unassembled WGS sequence"/>
</dbReference>
<feature type="compositionally biased region" description="Polar residues" evidence="1">
    <location>
        <begin position="85"/>
        <end position="107"/>
    </location>
</feature>
<organism evidence="2 3">
    <name type="scientific">Astrephomene gubernaculifera</name>
    <dbReference type="NCBI Taxonomy" id="47775"/>
    <lineage>
        <taxon>Eukaryota</taxon>
        <taxon>Viridiplantae</taxon>
        <taxon>Chlorophyta</taxon>
        <taxon>core chlorophytes</taxon>
        <taxon>Chlorophyceae</taxon>
        <taxon>CS clade</taxon>
        <taxon>Chlamydomonadales</taxon>
        <taxon>Astrephomenaceae</taxon>
        <taxon>Astrephomene</taxon>
    </lineage>
</organism>
<feature type="compositionally biased region" description="Low complexity" evidence="1">
    <location>
        <begin position="265"/>
        <end position="279"/>
    </location>
</feature>
<feature type="compositionally biased region" description="Low complexity" evidence="1">
    <location>
        <begin position="200"/>
        <end position="219"/>
    </location>
</feature>
<protein>
    <submittedName>
        <fullName evidence="2">Uncharacterized protein</fullName>
    </submittedName>
</protein>
<keyword evidence="3" id="KW-1185">Reference proteome</keyword>
<gene>
    <name evidence="2" type="ORF">Agub_g11716</name>
</gene>
<dbReference type="AlphaFoldDB" id="A0AAD3DXC3"/>
<feature type="region of interest" description="Disordered" evidence="1">
    <location>
        <begin position="40"/>
        <end position="116"/>
    </location>
</feature>